<feature type="compositionally biased region" description="Acidic residues" evidence="1">
    <location>
        <begin position="498"/>
        <end position="526"/>
    </location>
</feature>
<feature type="compositionally biased region" description="Basic and acidic residues" evidence="1">
    <location>
        <begin position="468"/>
        <end position="478"/>
    </location>
</feature>
<reference evidence="2" key="1">
    <citation type="submission" date="2020-07" db="EMBL/GenBank/DDBJ databases">
        <title>Draft Genome Sequence of a Deep-Sea Yeast, Naganishia (Cryptococcus) liquefaciens strain N6.</title>
        <authorList>
            <person name="Han Y.W."/>
            <person name="Kajitani R."/>
            <person name="Morimoto H."/>
            <person name="Parhat M."/>
            <person name="Tsubouchi H."/>
            <person name="Bakenova O."/>
            <person name="Ogata M."/>
            <person name="Argunhan B."/>
            <person name="Aoki R."/>
            <person name="Kajiwara S."/>
            <person name="Itoh T."/>
            <person name="Iwasaki H."/>
        </authorList>
    </citation>
    <scope>NUCLEOTIDE SEQUENCE</scope>
    <source>
        <strain evidence="2">N6</strain>
    </source>
</reference>
<feature type="region of interest" description="Disordered" evidence="1">
    <location>
        <begin position="1"/>
        <end position="87"/>
    </location>
</feature>
<evidence type="ECO:0000313" key="2">
    <source>
        <dbReference type="EMBL" id="GHJ88585.1"/>
    </source>
</evidence>
<feature type="compositionally biased region" description="Low complexity" evidence="1">
    <location>
        <begin position="30"/>
        <end position="51"/>
    </location>
</feature>
<feature type="compositionally biased region" description="Basic residues" evidence="1">
    <location>
        <begin position="574"/>
        <end position="586"/>
    </location>
</feature>
<protein>
    <recommendedName>
        <fullName evidence="4">Transcription initiation factor IIF subunit alpha</fullName>
    </recommendedName>
</protein>
<feature type="compositionally biased region" description="Basic and acidic residues" evidence="1">
    <location>
        <begin position="619"/>
        <end position="628"/>
    </location>
</feature>
<feature type="compositionally biased region" description="Low complexity" evidence="1">
    <location>
        <begin position="640"/>
        <end position="657"/>
    </location>
</feature>
<feature type="compositionally biased region" description="Low complexity" evidence="1">
    <location>
        <begin position="71"/>
        <end position="80"/>
    </location>
</feature>
<feature type="region of interest" description="Disordered" evidence="1">
    <location>
        <begin position="462"/>
        <end position="840"/>
    </location>
</feature>
<feature type="region of interest" description="Disordered" evidence="1">
    <location>
        <begin position="217"/>
        <end position="273"/>
    </location>
</feature>
<evidence type="ECO:0008006" key="4">
    <source>
        <dbReference type="Google" id="ProtNLM"/>
    </source>
</evidence>
<sequence>MDRPPAPARSNTAPRAKPNLFMPNKRKAAARPAPSSSAVAAAAAAVAGPSVQTPTLRALGKQRPPVEERSASPAAQASPSVDDVDLSGRPYSEYDIVSLGIPPAVELTNGINMGADFNVLRLYQLNSSNPPPDLTNPRAEIYFNRQNPNDRPFSAPQLDAEKEAKRLAREELKKPIQNGPNGEWRVPVVDRDLVHQVDQRTGEKMWRIVQDPSLVAPEARKAEKKDGAAGGRFDRHKRRGGGGGRGRGDDRGSKVFQRTGNFKDSEASARNHQELNREKLPLVIQGVFPNPEYRPNEPDRTDSRGRPIPPTVEQKWVGKHQQTENEAWAALMFENGVGGQRVSLKVIDREYKFEPHRHINVPPTSYDAGQLMLQHMEGKNSMPRFAFHNPESESALADPSTIDTDSAPATATSDSQGQDVKPLFRNTGDGNPDAFPRMLAPTRGRTLDRFGGGSLKVKLEQGAFGGGEDDKSQVKREAGGWMWGDEDAPRRGRGIERADDEELDFNEDVADDEEAVAMGVDDEEIERETKARLQEEFIRANATAGNLNREQTPESDDEVDPAVRERKQAELRRERKLRRRLRRERKARGEVGSEEDDDDDDDDDSLFGSDDSSTESEEEVKPVIEDIKPVITAPTPPAPSTIGSPPRSRAASPMSARVGSARSVSPMASAGAGHHLVASRALSPQGKRASSSSRKRKNDESQTAPPEAGRSNGGVAAGALQSFKKSRPNTDAGDRRATPIDAQHVPVASPMDVDVDIKPGTHIPGHPTGLPKHKARGKKKKPDGSASDATSSRVGSPAVSAGREASPAEQSSRPAAREASPSGVAAAAAGHHPTYGPLTAQEHKEAIVDEYDGKITESEFRNLFRGKDRMSVKDIRDHFGKRMKKNPRGILSAKFLSWKFCNSVDGGFALKKEFQ</sequence>
<feature type="compositionally biased region" description="Low complexity" evidence="1">
    <location>
        <begin position="808"/>
        <end position="833"/>
    </location>
</feature>
<dbReference type="OrthoDB" id="2590875at2759"/>
<feature type="compositionally biased region" description="Basic and acidic residues" evidence="1">
    <location>
        <begin position="294"/>
        <end position="305"/>
    </location>
</feature>
<gene>
    <name evidence="2" type="ORF">NliqN6_4987</name>
</gene>
<feature type="compositionally biased region" description="Basic and acidic residues" evidence="1">
    <location>
        <begin position="561"/>
        <end position="573"/>
    </location>
</feature>
<organism evidence="2 3">
    <name type="scientific">Naganishia liquefaciens</name>
    <dbReference type="NCBI Taxonomy" id="104408"/>
    <lineage>
        <taxon>Eukaryota</taxon>
        <taxon>Fungi</taxon>
        <taxon>Dikarya</taxon>
        <taxon>Basidiomycota</taxon>
        <taxon>Agaricomycotina</taxon>
        <taxon>Tremellomycetes</taxon>
        <taxon>Filobasidiales</taxon>
        <taxon>Filobasidiaceae</taxon>
        <taxon>Naganishia</taxon>
    </lineage>
</organism>
<feature type="region of interest" description="Disordered" evidence="1">
    <location>
        <begin position="391"/>
        <end position="439"/>
    </location>
</feature>
<feature type="compositionally biased region" description="Acidic residues" evidence="1">
    <location>
        <begin position="592"/>
        <end position="605"/>
    </location>
</feature>
<dbReference type="EMBL" id="BLZA01000030">
    <property type="protein sequence ID" value="GHJ88585.1"/>
    <property type="molecule type" value="Genomic_DNA"/>
</dbReference>
<feature type="compositionally biased region" description="Basic and acidic residues" evidence="1">
    <location>
        <begin position="261"/>
        <end position="273"/>
    </location>
</feature>
<feature type="compositionally biased region" description="Basic and acidic residues" evidence="1">
    <location>
        <begin position="218"/>
        <end position="227"/>
    </location>
</feature>
<feature type="compositionally biased region" description="Basic residues" evidence="1">
    <location>
        <begin position="771"/>
        <end position="781"/>
    </location>
</feature>
<feature type="compositionally biased region" description="Basic and acidic residues" evidence="1">
    <location>
        <begin position="487"/>
        <end position="497"/>
    </location>
</feature>
<dbReference type="Proteomes" id="UP000620104">
    <property type="component" value="Unassembled WGS sequence"/>
</dbReference>
<feature type="compositionally biased region" description="Polar residues" evidence="1">
    <location>
        <begin position="401"/>
        <end position="418"/>
    </location>
</feature>
<comment type="caution">
    <text evidence="2">The sequence shown here is derived from an EMBL/GenBank/DDBJ whole genome shotgun (WGS) entry which is preliminary data.</text>
</comment>
<evidence type="ECO:0000313" key="3">
    <source>
        <dbReference type="Proteomes" id="UP000620104"/>
    </source>
</evidence>
<accession>A0A8H3YG94</accession>
<proteinExistence type="predicted"/>
<feature type="region of interest" description="Disordered" evidence="1">
    <location>
        <begin position="288"/>
        <end position="308"/>
    </location>
</feature>
<name>A0A8H3YG94_9TREE</name>
<feature type="compositionally biased region" description="Basic and acidic residues" evidence="1">
    <location>
        <begin position="527"/>
        <end position="538"/>
    </location>
</feature>
<evidence type="ECO:0000256" key="1">
    <source>
        <dbReference type="SAM" id="MobiDB-lite"/>
    </source>
</evidence>
<dbReference type="AlphaFoldDB" id="A0A8H3YG94"/>
<keyword evidence="3" id="KW-1185">Reference proteome</keyword>